<keyword evidence="2" id="KW-1185">Reference proteome</keyword>
<dbReference type="Proteomes" id="UP000694865">
    <property type="component" value="Unplaced"/>
</dbReference>
<reference evidence="3" key="1">
    <citation type="submission" date="2025-08" db="UniProtKB">
        <authorList>
            <consortium name="RefSeq"/>
        </authorList>
    </citation>
    <scope>IDENTIFICATION</scope>
    <source>
        <tissue evidence="3">Testes</tissue>
    </source>
</reference>
<evidence type="ECO:0000313" key="2">
    <source>
        <dbReference type="Proteomes" id="UP000694865"/>
    </source>
</evidence>
<dbReference type="GeneID" id="102800483"/>
<accession>A0ABM0MHX9</accession>
<feature type="compositionally biased region" description="Basic and acidic residues" evidence="1">
    <location>
        <begin position="97"/>
        <end position="120"/>
    </location>
</feature>
<proteinExistence type="predicted"/>
<protein>
    <submittedName>
        <fullName evidence="3">Exosome component 10-like</fullName>
    </submittedName>
</protein>
<sequence length="223" mass="25240">MAGAGAICWALTVKNLLYKYGFGHIWIDQYYLPKKTVSQIPSSILESDKITIDGKEAEIQAEHVRPTIENDLWKMKPSTDVKPSEASSKKVTINRGDSAKKRQRVESEEEPAKSLREQGVPKKKRKWMEKEVAKKDKASTSVDNRHSEGRVFHPFDYTKADYKAFEETKKSKKKSSATGGRQGSSFQNAPRSRTAPHTGKKSMTYSSHPKGGHQKGRFNWPKK</sequence>
<feature type="compositionally biased region" description="Basic and acidic residues" evidence="1">
    <location>
        <begin position="128"/>
        <end position="169"/>
    </location>
</feature>
<feature type="compositionally biased region" description="Polar residues" evidence="1">
    <location>
        <begin position="177"/>
        <end position="191"/>
    </location>
</feature>
<feature type="region of interest" description="Disordered" evidence="1">
    <location>
        <begin position="77"/>
        <end position="223"/>
    </location>
</feature>
<dbReference type="RefSeq" id="XP_006819620.1">
    <property type="nucleotide sequence ID" value="XM_006819557.1"/>
</dbReference>
<evidence type="ECO:0000256" key="1">
    <source>
        <dbReference type="SAM" id="MobiDB-lite"/>
    </source>
</evidence>
<gene>
    <name evidence="3" type="primary">LOC102800483</name>
</gene>
<organism evidence="2 3">
    <name type="scientific">Saccoglossus kowalevskii</name>
    <name type="common">Acorn worm</name>
    <dbReference type="NCBI Taxonomy" id="10224"/>
    <lineage>
        <taxon>Eukaryota</taxon>
        <taxon>Metazoa</taxon>
        <taxon>Hemichordata</taxon>
        <taxon>Enteropneusta</taxon>
        <taxon>Harrimaniidae</taxon>
        <taxon>Saccoglossus</taxon>
    </lineage>
</organism>
<evidence type="ECO:0000313" key="3">
    <source>
        <dbReference type="RefSeq" id="XP_006819620.1"/>
    </source>
</evidence>
<name>A0ABM0MHX9_SACKO</name>
<feature type="compositionally biased region" description="Basic residues" evidence="1">
    <location>
        <begin position="210"/>
        <end position="223"/>
    </location>
</feature>